<evidence type="ECO:0000313" key="2">
    <source>
        <dbReference type="EMBL" id="MBI0312009.1"/>
    </source>
</evidence>
<evidence type="ECO:0000256" key="1">
    <source>
        <dbReference type="SAM" id="MobiDB-lite"/>
    </source>
</evidence>
<dbReference type="Gene3D" id="3.20.20.60">
    <property type="entry name" value="Phosphoenolpyruvate-binding domains"/>
    <property type="match status" value="1"/>
</dbReference>
<sequence>MEAADAFAVLIEMVPEEVGAEITRSVAVPTGSVRGRGGSRAGQGRPSASGRRGPW</sequence>
<name>A0ABS0R4V0_9ACTN</name>
<reference evidence="2 3" key="1">
    <citation type="submission" date="2020-12" db="EMBL/GenBank/DDBJ databases">
        <authorList>
            <person name="Kusuma A.B."/>
            <person name="Nouioui I."/>
            <person name="Goodfellow M."/>
        </authorList>
    </citation>
    <scope>NUCLEOTIDE SEQUENCE [LARGE SCALE GENOMIC DNA]</scope>
    <source>
        <strain evidence="2 3">DSM 41764</strain>
    </source>
</reference>
<evidence type="ECO:0000313" key="3">
    <source>
        <dbReference type="Proteomes" id="UP000638849"/>
    </source>
</evidence>
<proteinExistence type="predicted"/>
<feature type="compositionally biased region" description="Low complexity" evidence="1">
    <location>
        <begin position="42"/>
        <end position="55"/>
    </location>
</feature>
<dbReference type="InterPro" id="IPR040442">
    <property type="entry name" value="Pyrv_kinase-like_dom_sf"/>
</dbReference>
<keyword evidence="3" id="KW-1185">Reference proteome</keyword>
<feature type="region of interest" description="Disordered" evidence="1">
    <location>
        <begin position="29"/>
        <end position="55"/>
    </location>
</feature>
<protein>
    <submittedName>
        <fullName evidence="2">Uncharacterized protein</fullName>
    </submittedName>
</protein>
<dbReference type="EMBL" id="JAEEAQ010000014">
    <property type="protein sequence ID" value="MBI0312009.1"/>
    <property type="molecule type" value="Genomic_DNA"/>
</dbReference>
<organism evidence="2 3">
    <name type="scientific">Streptomyces javensis</name>
    <dbReference type="NCBI Taxonomy" id="114698"/>
    <lineage>
        <taxon>Bacteria</taxon>
        <taxon>Bacillati</taxon>
        <taxon>Actinomycetota</taxon>
        <taxon>Actinomycetes</taxon>
        <taxon>Kitasatosporales</taxon>
        <taxon>Streptomycetaceae</taxon>
        <taxon>Streptomyces</taxon>
        <taxon>Streptomyces violaceusniger group</taxon>
    </lineage>
</organism>
<dbReference type="Proteomes" id="UP000638849">
    <property type="component" value="Unassembled WGS sequence"/>
</dbReference>
<accession>A0ABS0R4V0</accession>
<gene>
    <name evidence="2" type="ORF">JBF12_02965</name>
</gene>
<comment type="caution">
    <text evidence="2">The sequence shown here is derived from an EMBL/GenBank/DDBJ whole genome shotgun (WGS) entry which is preliminary data.</text>
</comment>